<evidence type="ECO:0000259" key="1">
    <source>
        <dbReference type="Pfam" id="PF06527"/>
    </source>
</evidence>
<name>A0A2I9CR03_9DEIO</name>
<dbReference type="Proteomes" id="UP000236569">
    <property type="component" value="Unassembled WGS sequence"/>
</dbReference>
<proteinExistence type="predicted"/>
<sequence>MRLARRVLNFRVPVIPGETLGSYLIRLSTGLPLKLPLVTLMAHTGLIDEDHVKSIGHAFGVVLEEDRLREFARLTRLDEETVRGMLLSVYHGVAVDLSGVDPGDANSVRLAAKDGWAFFTTTRVCPCCVGENRALLVRWKLVLTFACTKHAVLLADLCPRCGKPFGGIRHEWGGAPLYASLIPQPGVCYNAPPPGAVGEGRSARPCGQDLARVQTIDLRPYPRVLNTQRRIDQALSGPTTRYLGEDRPTLMYAENLRALCASILYGAFAEDLGPGLPPEALAAFEAFEQDRDARLREREELRGKGARRGGPSLIGYRGQQRSSALMAAILPVAVELLDAPNVGELCRRMAWLVARVQDLKRNKIRLAAIDFNFAGPLLEAFNLVLAPNAEFPRRVGNRSPYARHGGEGYAFSAEHVPQLLWEDEYRRAFQPLLTGTDVGDDPARRVISMNLVKLAEDVSWLSAAHTLGLPPSTATGSANNVMGVITTLGRSEDFALALHDLAYRLSTRADKVDYAARRRAFENYEEVPYDTWCELLRGTGRDPGHLHGKHRVAAAWVWARVTEGDWRLSPAFQQGPLTAGTYSELYRRFRLNDLPRLQPVLEAYAQSLVPTGAS</sequence>
<evidence type="ECO:0000313" key="2">
    <source>
        <dbReference type="EMBL" id="GBF03879.1"/>
    </source>
</evidence>
<comment type="caution">
    <text evidence="2">The sequence shown here is derived from an EMBL/GenBank/DDBJ whole genome shotgun (WGS) entry which is preliminary data.</text>
</comment>
<dbReference type="EMBL" id="BFAG01000001">
    <property type="protein sequence ID" value="GBF03879.1"/>
    <property type="molecule type" value="Genomic_DNA"/>
</dbReference>
<protein>
    <recommendedName>
        <fullName evidence="1">TniQ domain-containing protein</fullName>
    </recommendedName>
</protein>
<evidence type="ECO:0000313" key="3">
    <source>
        <dbReference type="Proteomes" id="UP000236569"/>
    </source>
</evidence>
<feature type="domain" description="TniQ" evidence="1">
    <location>
        <begin position="10"/>
        <end position="154"/>
    </location>
</feature>
<organism evidence="2 3">
    <name type="scientific">Deinococcus aerius</name>
    <dbReference type="NCBI Taxonomy" id="200253"/>
    <lineage>
        <taxon>Bacteria</taxon>
        <taxon>Thermotogati</taxon>
        <taxon>Deinococcota</taxon>
        <taxon>Deinococci</taxon>
        <taxon>Deinococcales</taxon>
        <taxon>Deinococcaceae</taxon>
        <taxon>Deinococcus</taxon>
    </lineage>
</organism>
<gene>
    <name evidence="2" type="ORF">DAERI_010051</name>
</gene>
<reference evidence="3" key="1">
    <citation type="submission" date="2018-01" db="EMBL/GenBank/DDBJ databases">
        <title>Draft Genome Sequence of the Radioresistant Bacterium Deinococcus aerius TR0125, Isolated from the Higher Atmosphere above Japan.</title>
        <authorList>
            <person name="Satoh K."/>
            <person name="Arai H."/>
            <person name="Sanzen T."/>
            <person name="Kawaguchi Y."/>
            <person name="Hayashi H."/>
            <person name="Yokobori S."/>
            <person name="Yamagishi A."/>
            <person name="Oono Y."/>
            <person name="Narumi I."/>
        </authorList>
    </citation>
    <scope>NUCLEOTIDE SEQUENCE [LARGE SCALE GENOMIC DNA]</scope>
    <source>
        <strain evidence="3">TR0125</strain>
    </source>
</reference>
<keyword evidence="3" id="KW-1185">Reference proteome</keyword>
<dbReference type="AlphaFoldDB" id="A0A2I9CR03"/>
<accession>A0A2I9CR03</accession>
<dbReference type="InterPro" id="IPR009492">
    <property type="entry name" value="TniQ"/>
</dbReference>
<dbReference type="RefSeq" id="WP_165794014.1">
    <property type="nucleotide sequence ID" value="NZ_BFAG01000001.1"/>
</dbReference>
<dbReference type="Pfam" id="PF06527">
    <property type="entry name" value="TniQ"/>
    <property type="match status" value="1"/>
</dbReference>